<accession>A0A2I0M523</accession>
<sequence length="397" mass="46924">MLQKQWKRAAEFLTFYTEALEKDFSREYMGPSEIIWRIGSEILWHHSHNGMKEFNSFIEQMKTLAIKRYLKVCLEHVFHLLCNGLIDEAYQTLSLAESWRHGEQTSVQDKEMKLIEAYRGLLDYYSWAKQKHILLEHGQDGFEDLSVEQEMHSCFRKAAVNLKDVIKIPGVWDPFVKCYVDLLEFYGDHDEARQVLNEYAYNSKFPANPNAHVYLYQFLKRQGESKKSLISALKILHDSVPSHELMIDFSIMLQKSKKRKKHRLGLEVIFAALDYAGWKENVKAWSCLAKQVKQIVISEKHLDWIKQEWNSRRDWWPAFHFSRYLAKRNWQENESLSYEKALVAGILLGKDCRYFKYVSHQGCKAQVKRFRMLKKFVNKHNPVYLRISGLSDSSVPP</sequence>
<evidence type="ECO:0000313" key="1">
    <source>
        <dbReference type="EMBL" id="PKK24781.1"/>
    </source>
</evidence>
<dbReference type="GO" id="GO:0006360">
    <property type="term" value="P:transcription by RNA polymerase I"/>
    <property type="evidence" value="ECO:0007669"/>
    <property type="project" value="InterPro"/>
</dbReference>
<keyword evidence="2" id="KW-1185">Reference proteome</keyword>
<dbReference type="STRING" id="8932.A0A2I0M523"/>
<dbReference type="InterPro" id="IPR052669">
    <property type="entry name" value="SL1/TIF-IB_Component"/>
</dbReference>
<evidence type="ECO:0000313" key="2">
    <source>
        <dbReference type="Proteomes" id="UP000053872"/>
    </source>
</evidence>
<dbReference type="EMBL" id="AKCR02000039">
    <property type="protein sequence ID" value="PKK24781.1"/>
    <property type="molecule type" value="Genomic_DNA"/>
</dbReference>
<proteinExistence type="predicted"/>
<dbReference type="PANTHER" id="PTHR32122:SF1">
    <property type="entry name" value="TATA BOX-BINDING PROTEIN-ASSOCIATED FACTOR RNA POLYMERASE I SUBUNIT A"/>
    <property type="match status" value="1"/>
</dbReference>
<name>A0A2I0M523_COLLI</name>
<organism evidence="1 2">
    <name type="scientific">Columba livia</name>
    <name type="common">Rock dove</name>
    <dbReference type="NCBI Taxonomy" id="8932"/>
    <lineage>
        <taxon>Eukaryota</taxon>
        <taxon>Metazoa</taxon>
        <taxon>Chordata</taxon>
        <taxon>Craniata</taxon>
        <taxon>Vertebrata</taxon>
        <taxon>Euteleostomi</taxon>
        <taxon>Archelosauria</taxon>
        <taxon>Archosauria</taxon>
        <taxon>Dinosauria</taxon>
        <taxon>Saurischia</taxon>
        <taxon>Theropoda</taxon>
        <taxon>Coelurosauria</taxon>
        <taxon>Aves</taxon>
        <taxon>Neognathae</taxon>
        <taxon>Neoaves</taxon>
        <taxon>Columbimorphae</taxon>
        <taxon>Columbiformes</taxon>
        <taxon>Columbidae</taxon>
        <taxon>Columba</taxon>
    </lineage>
</organism>
<dbReference type="PANTHER" id="PTHR32122">
    <property type="entry name" value="TATA BOX-BINDING PROTEIN ASSOCIATED FACTOR RNA POLYMERASE I SUBUNIT A"/>
    <property type="match status" value="1"/>
</dbReference>
<dbReference type="GO" id="GO:0000120">
    <property type="term" value="C:RNA polymerase I transcription regulator complex"/>
    <property type="evidence" value="ECO:0007669"/>
    <property type="project" value="InterPro"/>
</dbReference>
<dbReference type="GeneID" id="102090368"/>
<dbReference type="Pfam" id="PF14929">
    <property type="entry name" value="TAF1_subA"/>
    <property type="match status" value="1"/>
</dbReference>
<dbReference type="AlphaFoldDB" id="A0A2I0M523"/>
<dbReference type="InParanoid" id="A0A2I0M523"/>
<dbReference type="Proteomes" id="UP000053872">
    <property type="component" value="Unassembled WGS sequence"/>
</dbReference>
<protein>
    <submittedName>
        <fullName evidence="1">TATA box binding protein (TBP)-associated factor, RNA polymerase I, A, 48kDa</fullName>
    </submittedName>
</protein>
<dbReference type="CTD" id="9015"/>
<gene>
    <name evidence="1" type="primary">TAF1A</name>
    <name evidence="1" type="ORF">A306_00009772</name>
</gene>
<reference evidence="1 2" key="1">
    <citation type="journal article" date="2013" name="Science">
        <title>Genomic diversity and evolution of the head crest in the rock pigeon.</title>
        <authorList>
            <person name="Shapiro M.D."/>
            <person name="Kronenberg Z."/>
            <person name="Li C."/>
            <person name="Domyan E.T."/>
            <person name="Pan H."/>
            <person name="Campbell M."/>
            <person name="Tan H."/>
            <person name="Huff C.D."/>
            <person name="Hu H."/>
            <person name="Vickrey A.I."/>
            <person name="Nielsen S.C."/>
            <person name="Stringham S.A."/>
            <person name="Hu H."/>
            <person name="Willerslev E."/>
            <person name="Gilbert M.T."/>
            <person name="Yandell M."/>
            <person name="Zhang G."/>
            <person name="Wang J."/>
        </authorList>
    </citation>
    <scope>NUCLEOTIDE SEQUENCE [LARGE SCALE GENOMIC DNA]</scope>
    <source>
        <tissue evidence="1">Blood</tissue>
    </source>
</reference>
<comment type="caution">
    <text evidence="1">The sequence shown here is derived from an EMBL/GenBank/DDBJ whole genome shotgun (WGS) entry which is preliminary data.</text>
</comment>
<dbReference type="InterPro" id="IPR039495">
    <property type="entry name" value="TAF1A"/>
</dbReference>
<dbReference type="KEGG" id="clv:102090368"/>